<dbReference type="InterPro" id="IPR036236">
    <property type="entry name" value="Znf_C2H2_sf"/>
</dbReference>
<feature type="compositionally biased region" description="Polar residues" evidence="5">
    <location>
        <begin position="185"/>
        <end position="195"/>
    </location>
</feature>
<keyword evidence="3" id="KW-0862">Zinc</keyword>
<organism evidence="7 8">
    <name type="scientific">Collybiopsis luxurians FD-317 M1</name>
    <dbReference type="NCBI Taxonomy" id="944289"/>
    <lineage>
        <taxon>Eukaryota</taxon>
        <taxon>Fungi</taxon>
        <taxon>Dikarya</taxon>
        <taxon>Basidiomycota</taxon>
        <taxon>Agaricomycotina</taxon>
        <taxon>Agaricomycetes</taxon>
        <taxon>Agaricomycetidae</taxon>
        <taxon>Agaricales</taxon>
        <taxon>Marasmiineae</taxon>
        <taxon>Omphalotaceae</taxon>
        <taxon>Collybiopsis</taxon>
        <taxon>Collybiopsis luxurians</taxon>
    </lineage>
</organism>
<dbReference type="OrthoDB" id="654211at2759"/>
<protein>
    <submittedName>
        <fullName evidence="7">Unplaced genomic scaffold GYMLUscaffold_153, whole genome shotgun sequence</fullName>
    </submittedName>
</protein>
<keyword evidence="1" id="KW-0479">Metal-binding</keyword>
<dbReference type="SMART" id="SM00355">
    <property type="entry name" value="ZnF_C2H2"/>
    <property type="match status" value="3"/>
</dbReference>
<reference evidence="7 8" key="1">
    <citation type="submission" date="2014-04" db="EMBL/GenBank/DDBJ databases">
        <title>Evolutionary Origins and Diversification of the Mycorrhizal Mutualists.</title>
        <authorList>
            <consortium name="DOE Joint Genome Institute"/>
            <consortium name="Mycorrhizal Genomics Consortium"/>
            <person name="Kohler A."/>
            <person name="Kuo A."/>
            <person name="Nagy L.G."/>
            <person name="Floudas D."/>
            <person name="Copeland A."/>
            <person name="Barry K.W."/>
            <person name="Cichocki N."/>
            <person name="Veneault-Fourrey C."/>
            <person name="LaButti K."/>
            <person name="Lindquist E.A."/>
            <person name="Lipzen A."/>
            <person name="Lundell T."/>
            <person name="Morin E."/>
            <person name="Murat C."/>
            <person name="Riley R."/>
            <person name="Ohm R."/>
            <person name="Sun H."/>
            <person name="Tunlid A."/>
            <person name="Henrissat B."/>
            <person name="Grigoriev I.V."/>
            <person name="Hibbett D.S."/>
            <person name="Martin F."/>
        </authorList>
    </citation>
    <scope>NUCLEOTIDE SEQUENCE [LARGE SCALE GENOMIC DNA]</scope>
    <source>
        <strain evidence="7 8">FD-317 M1</strain>
    </source>
</reference>
<dbReference type="InterPro" id="IPR013087">
    <property type="entry name" value="Znf_C2H2_type"/>
</dbReference>
<dbReference type="Proteomes" id="UP000053593">
    <property type="component" value="Unassembled WGS sequence"/>
</dbReference>
<dbReference type="AlphaFoldDB" id="A0A0D0C6Z0"/>
<proteinExistence type="predicted"/>
<evidence type="ECO:0000256" key="3">
    <source>
        <dbReference type="ARBA" id="ARBA00022833"/>
    </source>
</evidence>
<feature type="domain" description="C2H2-type" evidence="6">
    <location>
        <begin position="8"/>
        <end position="35"/>
    </location>
</feature>
<evidence type="ECO:0000256" key="2">
    <source>
        <dbReference type="ARBA" id="ARBA00022771"/>
    </source>
</evidence>
<dbReference type="PROSITE" id="PS00028">
    <property type="entry name" value="ZINC_FINGER_C2H2_1"/>
    <property type="match status" value="1"/>
</dbReference>
<dbReference type="Gene3D" id="3.30.160.60">
    <property type="entry name" value="Classic Zinc Finger"/>
    <property type="match status" value="2"/>
</dbReference>
<feature type="compositionally biased region" description="Basic residues" evidence="5">
    <location>
        <begin position="85"/>
        <end position="94"/>
    </location>
</feature>
<gene>
    <name evidence="7" type="ORF">GYMLUDRAFT_51178</name>
</gene>
<evidence type="ECO:0000256" key="1">
    <source>
        <dbReference type="ARBA" id="ARBA00022723"/>
    </source>
</evidence>
<feature type="region of interest" description="Disordered" evidence="5">
    <location>
        <begin position="81"/>
        <end position="115"/>
    </location>
</feature>
<evidence type="ECO:0000259" key="6">
    <source>
        <dbReference type="PROSITE" id="PS50157"/>
    </source>
</evidence>
<name>A0A0D0C6Z0_9AGAR</name>
<dbReference type="Pfam" id="PF00096">
    <property type="entry name" value="zf-C2H2"/>
    <property type="match status" value="1"/>
</dbReference>
<feature type="compositionally biased region" description="Gly residues" evidence="5">
    <location>
        <begin position="99"/>
        <end position="115"/>
    </location>
</feature>
<dbReference type="GO" id="GO:0000981">
    <property type="term" value="F:DNA-binding transcription factor activity, RNA polymerase II-specific"/>
    <property type="evidence" value="ECO:0007669"/>
    <property type="project" value="TreeGrafter"/>
</dbReference>
<evidence type="ECO:0000256" key="5">
    <source>
        <dbReference type="SAM" id="MobiDB-lite"/>
    </source>
</evidence>
<dbReference type="PROSITE" id="PS50157">
    <property type="entry name" value="ZINC_FINGER_C2H2_2"/>
    <property type="match status" value="3"/>
</dbReference>
<dbReference type="HOGENOM" id="CLU_1090100_0_0_1"/>
<evidence type="ECO:0000313" key="7">
    <source>
        <dbReference type="EMBL" id="KIK50468.1"/>
    </source>
</evidence>
<dbReference type="EMBL" id="KN834901">
    <property type="protein sequence ID" value="KIK50468.1"/>
    <property type="molecule type" value="Genomic_DNA"/>
</dbReference>
<feature type="region of interest" description="Disordered" evidence="5">
    <location>
        <begin position="167"/>
        <end position="231"/>
    </location>
</feature>
<evidence type="ECO:0000256" key="4">
    <source>
        <dbReference type="PROSITE-ProRule" id="PRU00042"/>
    </source>
</evidence>
<feature type="domain" description="C2H2-type" evidence="6">
    <location>
        <begin position="39"/>
        <end position="68"/>
    </location>
</feature>
<keyword evidence="2 4" id="KW-0863">Zinc-finger</keyword>
<dbReference type="PANTHER" id="PTHR23235">
    <property type="entry name" value="KRUEPPEL-LIKE TRANSCRIPTION FACTOR"/>
    <property type="match status" value="1"/>
</dbReference>
<feature type="domain" description="C2H2-type" evidence="6">
    <location>
        <begin position="69"/>
        <end position="96"/>
    </location>
</feature>
<dbReference type="GO" id="GO:0008270">
    <property type="term" value="F:zinc ion binding"/>
    <property type="evidence" value="ECO:0007669"/>
    <property type="project" value="UniProtKB-KW"/>
</dbReference>
<accession>A0A0D0C6Z0</accession>
<dbReference type="PANTHER" id="PTHR23235:SF120">
    <property type="entry name" value="KRUPPEL-LIKE FACTOR 15"/>
    <property type="match status" value="1"/>
</dbReference>
<dbReference type="GO" id="GO:0000978">
    <property type="term" value="F:RNA polymerase II cis-regulatory region sequence-specific DNA binding"/>
    <property type="evidence" value="ECO:0007669"/>
    <property type="project" value="TreeGrafter"/>
</dbReference>
<dbReference type="SUPFAM" id="SSF57667">
    <property type="entry name" value="beta-beta-alpha zinc fingers"/>
    <property type="match status" value="1"/>
</dbReference>
<keyword evidence="8" id="KW-1185">Reference proteome</keyword>
<sequence length="255" mass="27824">MPRPDGPIQCSICNAVINRKQDFPRHMRIHNENRDSVVFKCPWPGCTYDSLQRSNVETHYRIHTQDKSKACPNCDFAASDPSSLTRHRKRHHGYQPKPRGGGGNNASSSGQGGSGSTAVRFVFVPDMMLPANATKLLPDGLGKRFGAWSLTLASSLLHGKAFGSLPATKKSGSYVTKEQHDTSDGAHSSAKSSLRSRIPSRDASDAVHASISPRDEVDDTEQRTNAGGSLTLSPPEKYHLLSLIVMLFQFLLQSI</sequence>
<evidence type="ECO:0000313" key="8">
    <source>
        <dbReference type="Proteomes" id="UP000053593"/>
    </source>
</evidence>